<dbReference type="PANTHER" id="PTHR30346">
    <property type="entry name" value="TRANSCRIPTIONAL DUAL REGULATOR HCAR-RELATED"/>
    <property type="match status" value="1"/>
</dbReference>
<dbReference type="STRING" id="420662.Mpe_A2897"/>
<gene>
    <name evidence="6" type="ordered locus">Mpe_A2897</name>
</gene>
<dbReference type="InterPro" id="IPR036390">
    <property type="entry name" value="WH_DNA-bd_sf"/>
</dbReference>
<reference evidence="6 7" key="1">
    <citation type="journal article" date="2007" name="J. Bacteriol.">
        <title>Whole-genome analysis of the methyl tert-butyl ether-degrading beta-proteobacterium Methylibium petroleiphilum PM1.</title>
        <authorList>
            <person name="Kane S.R."/>
            <person name="Chakicherla A.Y."/>
            <person name="Chain P.S.G."/>
            <person name="Schmidt R."/>
            <person name="Shin M.W."/>
            <person name="Legler T.C."/>
            <person name="Scow K.M."/>
            <person name="Larimer F.W."/>
            <person name="Lucas S.M."/>
            <person name="Richardson P.M."/>
            <person name="Hristova K.R."/>
        </authorList>
    </citation>
    <scope>NUCLEOTIDE SEQUENCE [LARGE SCALE GENOMIC DNA]</scope>
    <source>
        <strain evidence="7">ATCC BAA-1232 / LMG 22953 / PM1</strain>
    </source>
</reference>
<dbReference type="eggNOG" id="COG0583">
    <property type="taxonomic scope" value="Bacteria"/>
</dbReference>
<evidence type="ECO:0000313" key="6">
    <source>
        <dbReference type="EMBL" id="ABM95850.1"/>
    </source>
</evidence>
<dbReference type="GO" id="GO:0032993">
    <property type="term" value="C:protein-DNA complex"/>
    <property type="evidence" value="ECO:0007669"/>
    <property type="project" value="TreeGrafter"/>
</dbReference>
<protein>
    <submittedName>
        <fullName evidence="6">Transcriptional regulator, LysR family</fullName>
    </submittedName>
</protein>
<name>A2SJW1_METPP</name>
<dbReference type="EMBL" id="CP000555">
    <property type="protein sequence ID" value="ABM95850.1"/>
    <property type="molecule type" value="Genomic_DNA"/>
</dbReference>
<keyword evidence="2" id="KW-0805">Transcription regulation</keyword>
<keyword evidence="4" id="KW-0804">Transcription</keyword>
<dbReference type="Pfam" id="PF03466">
    <property type="entry name" value="LysR_substrate"/>
    <property type="match status" value="1"/>
</dbReference>
<dbReference type="GO" id="GO:0003677">
    <property type="term" value="F:DNA binding"/>
    <property type="evidence" value="ECO:0007669"/>
    <property type="project" value="UniProtKB-KW"/>
</dbReference>
<organism evidence="6 7">
    <name type="scientific">Methylibium petroleiphilum (strain ATCC BAA-1232 / LMG 22953 / PM1)</name>
    <dbReference type="NCBI Taxonomy" id="420662"/>
    <lineage>
        <taxon>Bacteria</taxon>
        <taxon>Pseudomonadati</taxon>
        <taxon>Pseudomonadota</taxon>
        <taxon>Betaproteobacteria</taxon>
        <taxon>Burkholderiales</taxon>
        <taxon>Sphaerotilaceae</taxon>
        <taxon>Methylibium</taxon>
    </lineage>
</organism>
<keyword evidence="7" id="KW-1185">Reference proteome</keyword>
<evidence type="ECO:0000256" key="4">
    <source>
        <dbReference type="ARBA" id="ARBA00023163"/>
    </source>
</evidence>
<evidence type="ECO:0000256" key="2">
    <source>
        <dbReference type="ARBA" id="ARBA00023015"/>
    </source>
</evidence>
<proteinExistence type="inferred from homology"/>
<dbReference type="InterPro" id="IPR036388">
    <property type="entry name" value="WH-like_DNA-bd_sf"/>
</dbReference>
<dbReference type="Pfam" id="PF00126">
    <property type="entry name" value="HTH_1"/>
    <property type="match status" value="1"/>
</dbReference>
<dbReference type="Gene3D" id="1.10.10.10">
    <property type="entry name" value="Winged helix-like DNA-binding domain superfamily/Winged helix DNA-binding domain"/>
    <property type="match status" value="1"/>
</dbReference>
<dbReference type="InterPro" id="IPR000847">
    <property type="entry name" value="LysR_HTH_N"/>
</dbReference>
<dbReference type="SUPFAM" id="SSF46785">
    <property type="entry name" value="Winged helix' DNA-binding domain"/>
    <property type="match status" value="1"/>
</dbReference>
<evidence type="ECO:0000313" key="7">
    <source>
        <dbReference type="Proteomes" id="UP000000366"/>
    </source>
</evidence>
<dbReference type="Gene3D" id="3.40.190.290">
    <property type="match status" value="1"/>
</dbReference>
<dbReference type="InterPro" id="IPR005119">
    <property type="entry name" value="LysR_subst-bd"/>
</dbReference>
<dbReference type="SUPFAM" id="SSF53850">
    <property type="entry name" value="Periplasmic binding protein-like II"/>
    <property type="match status" value="1"/>
</dbReference>
<comment type="similarity">
    <text evidence="1">Belongs to the LysR transcriptional regulatory family.</text>
</comment>
<evidence type="ECO:0000259" key="5">
    <source>
        <dbReference type="PROSITE" id="PS50931"/>
    </source>
</evidence>
<accession>A2SJW1</accession>
<dbReference type="KEGG" id="mpt:Mpe_A2897"/>
<dbReference type="HOGENOM" id="CLU_039613_6_2_4"/>
<dbReference type="PROSITE" id="PS50931">
    <property type="entry name" value="HTH_LYSR"/>
    <property type="match status" value="1"/>
</dbReference>
<dbReference type="GO" id="GO:0003700">
    <property type="term" value="F:DNA-binding transcription factor activity"/>
    <property type="evidence" value="ECO:0007669"/>
    <property type="project" value="InterPro"/>
</dbReference>
<dbReference type="Proteomes" id="UP000000366">
    <property type="component" value="Chromosome"/>
</dbReference>
<dbReference type="PANTHER" id="PTHR30346:SF0">
    <property type="entry name" value="HCA OPERON TRANSCRIPTIONAL ACTIVATOR HCAR"/>
    <property type="match status" value="1"/>
</dbReference>
<keyword evidence="3" id="KW-0238">DNA-binding</keyword>
<feature type="domain" description="HTH lysR-type" evidence="5">
    <location>
        <begin position="34"/>
        <end position="91"/>
    </location>
</feature>
<dbReference type="AlphaFoldDB" id="A2SJW1"/>
<evidence type="ECO:0000256" key="3">
    <source>
        <dbReference type="ARBA" id="ARBA00023125"/>
    </source>
</evidence>
<evidence type="ECO:0000256" key="1">
    <source>
        <dbReference type="ARBA" id="ARBA00009437"/>
    </source>
</evidence>
<sequence length="329" mass="36024">MPTRTSPWNRAAASDTMAAPPRDVTAAVRVEEAITFRRLEILLAFMETGNLARAAEKLDTSAVSVHRALHALESGLRCALFRHEGRNLHPTDAAQALAEVAREVLRGMTEGIRSTREVAGYSADRIRIGSLYSLTHQTVPALVMGMKLRKPDVQTELVLGSNADLLQKLRDGSVDAALMGSPESAADVESEPLFEDDIFFAAPARSRYAALQEVDLSACAEERFVSLSEGFVTYGGFLESFRIAGFTPNVVMKTGDIFSLMNLVSGGIGCTLLPGRVRSVMPQDVQFIPLQPRYLMRQTIGLHFLRTRERDPNLLALLAVCRLARAKPL</sequence>